<keyword evidence="3" id="KW-1185">Reference proteome</keyword>
<comment type="caution">
    <text evidence="2">The sequence shown here is derived from an EMBL/GenBank/DDBJ whole genome shotgun (WGS) entry which is preliminary data.</text>
</comment>
<reference evidence="3" key="1">
    <citation type="journal article" date="2019" name="Int. J. Syst. Evol. Microbiol.">
        <title>The Global Catalogue of Microorganisms (GCM) 10K type strain sequencing project: providing services to taxonomists for standard genome sequencing and annotation.</title>
        <authorList>
            <consortium name="The Broad Institute Genomics Platform"/>
            <consortium name="The Broad Institute Genome Sequencing Center for Infectious Disease"/>
            <person name="Wu L."/>
            <person name="Ma J."/>
        </authorList>
    </citation>
    <scope>NUCLEOTIDE SEQUENCE [LARGE SCALE GENOMIC DNA]</scope>
    <source>
        <strain evidence="3">JCM 17919</strain>
    </source>
</reference>
<evidence type="ECO:0000313" key="3">
    <source>
        <dbReference type="Proteomes" id="UP001501725"/>
    </source>
</evidence>
<feature type="signal peptide" evidence="1">
    <location>
        <begin position="1"/>
        <end position="19"/>
    </location>
</feature>
<evidence type="ECO:0000313" key="2">
    <source>
        <dbReference type="EMBL" id="GAA4333313.1"/>
    </source>
</evidence>
<protein>
    <submittedName>
        <fullName evidence="2">Uncharacterized protein</fullName>
    </submittedName>
</protein>
<dbReference type="EMBL" id="BAABGY010000007">
    <property type="protein sequence ID" value="GAA4333313.1"/>
    <property type="molecule type" value="Genomic_DNA"/>
</dbReference>
<keyword evidence="1" id="KW-0732">Signal</keyword>
<proteinExistence type="predicted"/>
<accession>A0ABP8H2W2</accession>
<gene>
    <name evidence="2" type="ORF">GCM10023184_26410</name>
</gene>
<dbReference type="Proteomes" id="UP001501725">
    <property type="component" value="Unassembled WGS sequence"/>
</dbReference>
<organism evidence="2 3">
    <name type="scientific">Flaviaesturariibacter amylovorans</name>
    <dbReference type="NCBI Taxonomy" id="1084520"/>
    <lineage>
        <taxon>Bacteria</taxon>
        <taxon>Pseudomonadati</taxon>
        <taxon>Bacteroidota</taxon>
        <taxon>Chitinophagia</taxon>
        <taxon>Chitinophagales</taxon>
        <taxon>Chitinophagaceae</taxon>
        <taxon>Flaviaestuariibacter</taxon>
    </lineage>
</organism>
<name>A0ABP8H2W2_9BACT</name>
<evidence type="ECO:0000256" key="1">
    <source>
        <dbReference type="SAM" id="SignalP"/>
    </source>
</evidence>
<sequence length="352" mass="40170">MKQFYGGLFLLSLAGTGHAQTVDLNDLLNYTSYTVQKFDSYLSKKAYHRDYESPRESKTNYNYVQVKKKRGEEVTRKFSFLERPDAAVISFQTTSLNEFNDLTQDLRRKGFHTYEPATDPAKPVLYQHDHYTVNTSVEIRDSVSYYTMQVERALLPKLKDIEFAEDLLPFASHEYLVSTFGPGNVSKDVFHYTEDETNKCSVIFPNTPREVIFIWDDETNYRNVSFLIIGGHVLTHGTAGYNNQITENVWRSKQGVFAGMKLQELQELNGGQLSFYGWNSERAGMLAENNRGKIDFNRLGMVLSCLNCVNNPAYETNTVNSDKAVADDRKIYVSSLIVIPDKPKEKSATAAR</sequence>
<dbReference type="RefSeq" id="WP_345256224.1">
    <property type="nucleotide sequence ID" value="NZ_BAABGY010000007.1"/>
</dbReference>
<feature type="chain" id="PRO_5047162162" evidence="1">
    <location>
        <begin position="20"/>
        <end position="352"/>
    </location>
</feature>